<organism evidence="3 4">
    <name type="scientific">Tetrabaena socialis</name>
    <dbReference type="NCBI Taxonomy" id="47790"/>
    <lineage>
        <taxon>Eukaryota</taxon>
        <taxon>Viridiplantae</taxon>
        <taxon>Chlorophyta</taxon>
        <taxon>core chlorophytes</taxon>
        <taxon>Chlorophyceae</taxon>
        <taxon>CS clade</taxon>
        <taxon>Chlamydomonadales</taxon>
        <taxon>Tetrabaenaceae</taxon>
        <taxon>Tetrabaena</taxon>
    </lineage>
</organism>
<dbReference type="InterPro" id="IPR013252">
    <property type="entry name" value="Ndc80_Spc24"/>
</dbReference>
<keyword evidence="1" id="KW-0158">Chromosome</keyword>
<dbReference type="GO" id="GO:0051301">
    <property type="term" value="P:cell division"/>
    <property type="evidence" value="ECO:0007669"/>
    <property type="project" value="UniProtKB-UniRule"/>
</dbReference>
<sequence>MARTELFSDEVQVMKALFQDYNRRSDAEAINAVEQDISDICAGCSAREADARGTLGELSRQVQELEATAAYPHRESLHAERVAALQRQIDVAKQLQQRVQLEAQLRTATATAQEVAAISSSEDSLLRHQLSMYAHITRVTWRLDQQQAVAGTVSDSKSGDIRIFDFDPTSVSHFELVNGLWQLL</sequence>
<comment type="function">
    <text evidence="1">Acts as a component of the essential kinetochore-associated NDC80 complex, which is required for chromosome segregation and spindle checkpoint activity.</text>
</comment>
<dbReference type="OrthoDB" id="49185at2759"/>
<accession>A0A2J7ZZA4</accession>
<keyword evidence="1" id="KW-0131">Cell cycle</keyword>
<evidence type="ECO:0000313" key="4">
    <source>
        <dbReference type="Proteomes" id="UP000236333"/>
    </source>
</evidence>
<dbReference type="GO" id="GO:0005634">
    <property type="term" value="C:nucleus"/>
    <property type="evidence" value="ECO:0007669"/>
    <property type="project" value="UniProtKB-SubCell"/>
</dbReference>
<comment type="similarity">
    <text evidence="1">Belongs to the SPC24 family.</text>
</comment>
<keyword evidence="1" id="KW-0137">Centromere</keyword>
<dbReference type="AlphaFoldDB" id="A0A2J7ZZA4"/>
<evidence type="ECO:0000256" key="2">
    <source>
        <dbReference type="SAM" id="Coils"/>
    </source>
</evidence>
<dbReference type="Proteomes" id="UP000236333">
    <property type="component" value="Unassembled WGS sequence"/>
</dbReference>
<dbReference type="EMBL" id="PGGS01000292">
    <property type="protein sequence ID" value="PNH05604.1"/>
    <property type="molecule type" value="Genomic_DNA"/>
</dbReference>
<keyword evidence="2" id="KW-0175">Coiled coil</keyword>
<proteinExistence type="inferred from homology"/>
<reference evidence="3 4" key="1">
    <citation type="journal article" date="2017" name="Mol. Biol. Evol.">
        <title>The 4-celled Tetrabaena socialis nuclear genome reveals the essential components for genetic control of cell number at the origin of multicellularity in the volvocine lineage.</title>
        <authorList>
            <person name="Featherston J."/>
            <person name="Arakaki Y."/>
            <person name="Hanschen E.R."/>
            <person name="Ferris P.J."/>
            <person name="Michod R.E."/>
            <person name="Olson B.J.S.C."/>
            <person name="Nozaki H."/>
            <person name="Durand P.M."/>
        </authorList>
    </citation>
    <scope>NUCLEOTIDE SEQUENCE [LARGE SCALE GENOMIC DNA]</scope>
    <source>
        <strain evidence="3 4">NIES-571</strain>
    </source>
</reference>
<keyword evidence="1" id="KW-0539">Nucleus</keyword>
<dbReference type="Gene3D" id="3.30.160.570">
    <property type="entry name" value="Ncd80 complex, Spc24 subunit"/>
    <property type="match status" value="1"/>
</dbReference>
<dbReference type="Pfam" id="PF08286">
    <property type="entry name" value="Spc24"/>
    <property type="match status" value="1"/>
</dbReference>
<keyword evidence="4" id="KW-1185">Reference proteome</keyword>
<comment type="subunit">
    <text evidence="1">Component of the NDC80 complex.</text>
</comment>
<gene>
    <name evidence="3" type="ORF">TSOC_008103</name>
</gene>
<comment type="subcellular location">
    <subcellularLocation>
        <location evidence="1">Nucleus</location>
    </subcellularLocation>
    <subcellularLocation>
        <location evidence="1">Chromosome</location>
        <location evidence="1">Centromere</location>
        <location evidence="1">Kinetochore</location>
    </subcellularLocation>
</comment>
<evidence type="ECO:0000313" key="3">
    <source>
        <dbReference type="EMBL" id="PNH05604.1"/>
    </source>
</evidence>
<name>A0A2J7ZZA4_9CHLO</name>
<evidence type="ECO:0000256" key="1">
    <source>
        <dbReference type="RuleBase" id="RU368011"/>
    </source>
</evidence>
<keyword evidence="1" id="KW-0995">Kinetochore</keyword>
<keyword evidence="1" id="KW-0132">Cell division</keyword>
<protein>
    <recommendedName>
        <fullName evidence="1">Kinetochore protein Spc24</fullName>
    </recommendedName>
</protein>
<comment type="caution">
    <text evidence="3">The sequence shown here is derived from an EMBL/GenBank/DDBJ whole genome shotgun (WGS) entry which is preliminary data.</text>
</comment>
<feature type="coiled-coil region" evidence="2">
    <location>
        <begin position="48"/>
        <end position="111"/>
    </location>
</feature>
<dbReference type="GO" id="GO:0000776">
    <property type="term" value="C:kinetochore"/>
    <property type="evidence" value="ECO:0007669"/>
    <property type="project" value="UniProtKB-KW"/>
</dbReference>
<keyword evidence="1" id="KW-0498">Mitosis</keyword>